<dbReference type="InterPro" id="IPR035979">
    <property type="entry name" value="RBD_domain_sf"/>
</dbReference>
<dbReference type="PANTHER" id="PTHR22792:SF140">
    <property type="entry name" value="ACHILLES, ISOFORM A"/>
    <property type="match status" value="1"/>
</dbReference>
<evidence type="ECO:0008006" key="11">
    <source>
        <dbReference type="Google" id="ProtNLM"/>
    </source>
</evidence>
<reference evidence="9 10" key="1">
    <citation type="journal article" date="2016" name="Mol. Biol. Evol.">
        <title>Comparative Genomics of Early-Diverging Mushroom-Forming Fungi Provides Insights into the Origins of Lignocellulose Decay Capabilities.</title>
        <authorList>
            <person name="Nagy L.G."/>
            <person name="Riley R."/>
            <person name="Tritt A."/>
            <person name="Adam C."/>
            <person name="Daum C."/>
            <person name="Floudas D."/>
            <person name="Sun H."/>
            <person name="Yadav J.S."/>
            <person name="Pangilinan J."/>
            <person name="Larsson K.H."/>
            <person name="Matsuura K."/>
            <person name="Barry K."/>
            <person name="Labutti K."/>
            <person name="Kuo R."/>
            <person name="Ohm R.A."/>
            <person name="Bhattacharya S.S."/>
            <person name="Shirouzu T."/>
            <person name="Yoshinaga Y."/>
            <person name="Martin F.M."/>
            <person name="Grigoriev I.V."/>
            <person name="Hibbett D.S."/>
        </authorList>
    </citation>
    <scope>NUCLEOTIDE SEQUENCE [LARGE SCALE GENOMIC DNA]</scope>
    <source>
        <strain evidence="9 10">HHB10207 ss-3</strain>
    </source>
</reference>
<feature type="domain" description="HTH La-type RNA-binding" evidence="7">
    <location>
        <begin position="45"/>
        <end position="138"/>
    </location>
</feature>
<dbReference type="GO" id="GO:0005634">
    <property type="term" value="C:nucleus"/>
    <property type="evidence" value="ECO:0007669"/>
    <property type="project" value="UniProtKB-SubCell"/>
</dbReference>
<evidence type="ECO:0000259" key="6">
    <source>
        <dbReference type="PROSITE" id="PS50102"/>
    </source>
</evidence>
<feature type="domain" description="XRRM" evidence="8">
    <location>
        <begin position="305"/>
        <end position="433"/>
    </location>
</feature>
<feature type="compositionally biased region" description="Low complexity" evidence="5">
    <location>
        <begin position="19"/>
        <end position="38"/>
    </location>
</feature>
<dbReference type="Gene3D" id="3.30.70.330">
    <property type="match status" value="2"/>
</dbReference>
<dbReference type="Proteomes" id="UP000076798">
    <property type="component" value="Unassembled WGS sequence"/>
</dbReference>
<feature type="region of interest" description="Disordered" evidence="5">
    <location>
        <begin position="404"/>
        <end position="508"/>
    </location>
</feature>
<dbReference type="PROSITE" id="PS51939">
    <property type="entry name" value="XRRM"/>
    <property type="match status" value="1"/>
</dbReference>
<dbReference type="CDD" id="cd12291">
    <property type="entry name" value="RRM1_La"/>
    <property type="match status" value="1"/>
</dbReference>
<dbReference type="SMART" id="SM00360">
    <property type="entry name" value="RRM"/>
    <property type="match status" value="1"/>
</dbReference>
<feature type="compositionally biased region" description="Gly residues" evidence="5">
    <location>
        <begin position="413"/>
        <end position="435"/>
    </location>
</feature>
<dbReference type="SUPFAM" id="SSF46785">
    <property type="entry name" value="Winged helix' DNA-binding domain"/>
    <property type="match status" value="1"/>
</dbReference>
<dbReference type="SMART" id="SM00715">
    <property type="entry name" value="LA"/>
    <property type="match status" value="1"/>
</dbReference>
<evidence type="ECO:0000256" key="4">
    <source>
        <dbReference type="PROSITE-ProRule" id="PRU00332"/>
    </source>
</evidence>
<keyword evidence="2 4" id="KW-0694">RNA-binding</keyword>
<keyword evidence="3" id="KW-0539">Nucleus</keyword>
<protein>
    <recommendedName>
        <fullName evidence="11">HTH La-type RNA-binding domain-containing protein</fullName>
    </recommendedName>
</protein>
<organism evidence="9 10">
    <name type="scientific">Sistotremastrum suecicum HHB10207 ss-3</name>
    <dbReference type="NCBI Taxonomy" id="1314776"/>
    <lineage>
        <taxon>Eukaryota</taxon>
        <taxon>Fungi</taxon>
        <taxon>Dikarya</taxon>
        <taxon>Basidiomycota</taxon>
        <taxon>Agaricomycotina</taxon>
        <taxon>Agaricomycetes</taxon>
        <taxon>Sistotremastrales</taxon>
        <taxon>Sistotremastraceae</taxon>
        <taxon>Sistotremastrum</taxon>
    </lineage>
</organism>
<dbReference type="EMBL" id="KV428044">
    <property type="protein sequence ID" value="KZT39531.1"/>
    <property type="molecule type" value="Genomic_DNA"/>
</dbReference>
<sequence>MASTDVDTATNTSTEPKVAVEAAATTSAPDAATSTEADVSMTTTADSESDLQRKAAKQIEFYFADSNLPYDKFMWTLHTANEEHWVPIATVASFKRMKPYQSHGVPWVATALREHSTELEVDEKGENCRRSTEVKDSKPEEQMDRSIYAKGFGEEYPTLQQELESFFSTFGEIRALRMRRSETKEFKGSVFVEFDSKDLATSFLARDPKPKWEDAELLIMSKLDYCEMKIKEKGLTGKAADARRSLEYSGPKKGFNAFREMEQAKKKGAKGGPAKPEPEVWLEFMGKKVRVYHEDGGSVKEEEYETVKNATLKFDGCGGDCKWNEIKDPLRDRFTRAPYIKFQKGDDSGLVGFDRALEDEDIAFIKEKIPSLGGNTITWSVADDSTNREYQLERLLNAAQRVISMSNRKSGRGGRGGGRGARGGRGGGRGGGRSNGNGHSNKGDSDSRGPATAPSSATGEQDASAGEKRKRGVEPDGGAVEGVRGAGIPAIQSSGGAAPAVKKTKTDE</sequence>
<feature type="compositionally biased region" description="Polar residues" evidence="5">
    <location>
        <begin position="1"/>
        <end position="15"/>
    </location>
</feature>
<dbReference type="Gene3D" id="1.10.10.10">
    <property type="entry name" value="Winged helix-like DNA-binding domain superfamily/Winged helix DNA-binding domain"/>
    <property type="match status" value="1"/>
</dbReference>
<feature type="region of interest" description="Disordered" evidence="5">
    <location>
        <begin position="1"/>
        <end position="48"/>
    </location>
</feature>
<dbReference type="AlphaFoldDB" id="A0A166EFD6"/>
<evidence type="ECO:0000259" key="8">
    <source>
        <dbReference type="PROSITE" id="PS51939"/>
    </source>
</evidence>
<dbReference type="PANTHER" id="PTHR22792">
    <property type="entry name" value="LUPUS LA PROTEIN-RELATED"/>
    <property type="match status" value="1"/>
</dbReference>
<evidence type="ECO:0000313" key="9">
    <source>
        <dbReference type="EMBL" id="KZT39531.1"/>
    </source>
</evidence>
<dbReference type="STRING" id="1314776.A0A166EFD6"/>
<dbReference type="InterPro" id="IPR036388">
    <property type="entry name" value="WH-like_DNA-bd_sf"/>
</dbReference>
<dbReference type="PROSITE" id="PS50102">
    <property type="entry name" value="RRM"/>
    <property type="match status" value="1"/>
</dbReference>
<dbReference type="CDD" id="cd08029">
    <property type="entry name" value="LA_like_fungal"/>
    <property type="match status" value="1"/>
</dbReference>
<dbReference type="OrthoDB" id="439993at2759"/>
<dbReference type="GO" id="GO:0003729">
    <property type="term" value="F:mRNA binding"/>
    <property type="evidence" value="ECO:0007669"/>
    <property type="project" value="TreeGrafter"/>
</dbReference>
<proteinExistence type="predicted"/>
<dbReference type="InterPro" id="IPR012677">
    <property type="entry name" value="Nucleotide-bd_a/b_plait_sf"/>
</dbReference>
<dbReference type="SUPFAM" id="SSF54928">
    <property type="entry name" value="RNA-binding domain, RBD"/>
    <property type="match status" value="1"/>
</dbReference>
<evidence type="ECO:0000313" key="10">
    <source>
        <dbReference type="Proteomes" id="UP000076798"/>
    </source>
</evidence>
<comment type="subcellular location">
    <subcellularLocation>
        <location evidence="1">Nucleus</location>
    </subcellularLocation>
</comment>
<evidence type="ECO:0000259" key="7">
    <source>
        <dbReference type="PROSITE" id="PS50961"/>
    </source>
</evidence>
<dbReference type="GO" id="GO:1990904">
    <property type="term" value="C:ribonucleoprotein complex"/>
    <property type="evidence" value="ECO:0007669"/>
    <property type="project" value="UniProtKB-UniRule"/>
</dbReference>
<dbReference type="InterPro" id="IPR000504">
    <property type="entry name" value="RRM_dom"/>
</dbReference>
<dbReference type="Pfam" id="PF05383">
    <property type="entry name" value="La"/>
    <property type="match status" value="1"/>
</dbReference>
<keyword evidence="10" id="KW-1185">Reference proteome</keyword>
<dbReference type="InterPro" id="IPR006630">
    <property type="entry name" value="La_HTH"/>
</dbReference>
<name>A0A166EFD6_9AGAM</name>
<evidence type="ECO:0000256" key="3">
    <source>
        <dbReference type="ARBA" id="ARBA00023242"/>
    </source>
</evidence>
<dbReference type="GO" id="GO:0006396">
    <property type="term" value="P:RNA processing"/>
    <property type="evidence" value="ECO:0007669"/>
    <property type="project" value="InterPro"/>
</dbReference>
<gene>
    <name evidence="9" type="ORF">SISSUDRAFT_1045391</name>
</gene>
<dbReference type="InterPro" id="IPR036390">
    <property type="entry name" value="WH_DNA-bd_sf"/>
</dbReference>
<dbReference type="InterPro" id="IPR045180">
    <property type="entry name" value="La_dom_prot"/>
</dbReference>
<feature type="domain" description="RRM" evidence="6">
    <location>
        <begin position="145"/>
        <end position="242"/>
    </location>
</feature>
<dbReference type="PRINTS" id="PR00302">
    <property type="entry name" value="LUPUSLA"/>
</dbReference>
<dbReference type="Pfam" id="PF00076">
    <property type="entry name" value="RRM_1"/>
    <property type="match status" value="1"/>
</dbReference>
<dbReference type="PROSITE" id="PS50961">
    <property type="entry name" value="HTH_LA"/>
    <property type="match status" value="1"/>
</dbReference>
<evidence type="ECO:0000256" key="5">
    <source>
        <dbReference type="SAM" id="MobiDB-lite"/>
    </source>
</evidence>
<evidence type="ECO:0000256" key="2">
    <source>
        <dbReference type="ARBA" id="ARBA00022884"/>
    </source>
</evidence>
<accession>A0A166EFD6</accession>
<dbReference type="InterPro" id="IPR014886">
    <property type="entry name" value="La_xRRM"/>
</dbReference>
<evidence type="ECO:0000256" key="1">
    <source>
        <dbReference type="ARBA" id="ARBA00004123"/>
    </source>
</evidence>
<dbReference type="InterPro" id="IPR002344">
    <property type="entry name" value="Lupus_La"/>
</dbReference>